<sequence>MKMKKMAKAKQEETLGFGEFDNQTILGLPNLPAVVTVTVNPLTTKIERLKRHWLEVCRDENRVVEDAPVNVAIRRSDEVDL</sequence>
<evidence type="ECO:0000313" key="1">
    <source>
        <dbReference type="EMBL" id="KAI3692491.1"/>
    </source>
</evidence>
<name>A0ACB8Z4U8_ARCLA</name>
<keyword evidence="2" id="KW-1185">Reference proteome</keyword>
<dbReference type="EMBL" id="CM042057">
    <property type="protein sequence ID" value="KAI3692491.1"/>
    <property type="molecule type" value="Genomic_DNA"/>
</dbReference>
<dbReference type="Proteomes" id="UP001055879">
    <property type="component" value="Linkage Group LG11"/>
</dbReference>
<reference evidence="1 2" key="2">
    <citation type="journal article" date="2022" name="Mol. Ecol. Resour.">
        <title>The genomes of chicory, endive, great burdock and yacon provide insights into Asteraceae paleo-polyploidization history and plant inulin production.</title>
        <authorList>
            <person name="Fan W."/>
            <person name="Wang S."/>
            <person name="Wang H."/>
            <person name="Wang A."/>
            <person name="Jiang F."/>
            <person name="Liu H."/>
            <person name="Zhao H."/>
            <person name="Xu D."/>
            <person name="Zhang Y."/>
        </authorList>
    </citation>
    <scope>NUCLEOTIDE SEQUENCE [LARGE SCALE GENOMIC DNA]</scope>
    <source>
        <strain evidence="2">cv. Niubang</strain>
    </source>
</reference>
<accession>A0ACB8Z4U8</accession>
<reference evidence="2" key="1">
    <citation type="journal article" date="2022" name="Mol. Ecol. Resour.">
        <title>The genomes of chicory, endive, great burdock and yacon provide insights into Asteraceae palaeo-polyploidization history and plant inulin production.</title>
        <authorList>
            <person name="Fan W."/>
            <person name="Wang S."/>
            <person name="Wang H."/>
            <person name="Wang A."/>
            <person name="Jiang F."/>
            <person name="Liu H."/>
            <person name="Zhao H."/>
            <person name="Xu D."/>
            <person name="Zhang Y."/>
        </authorList>
    </citation>
    <scope>NUCLEOTIDE SEQUENCE [LARGE SCALE GENOMIC DNA]</scope>
    <source>
        <strain evidence="2">cv. Niubang</strain>
    </source>
</reference>
<gene>
    <name evidence="1" type="ORF">L6452_32307</name>
</gene>
<proteinExistence type="predicted"/>
<comment type="caution">
    <text evidence="1">The sequence shown here is derived from an EMBL/GenBank/DDBJ whole genome shotgun (WGS) entry which is preliminary data.</text>
</comment>
<organism evidence="1 2">
    <name type="scientific">Arctium lappa</name>
    <name type="common">Greater burdock</name>
    <name type="synonym">Lappa major</name>
    <dbReference type="NCBI Taxonomy" id="4217"/>
    <lineage>
        <taxon>Eukaryota</taxon>
        <taxon>Viridiplantae</taxon>
        <taxon>Streptophyta</taxon>
        <taxon>Embryophyta</taxon>
        <taxon>Tracheophyta</taxon>
        <taxon>Spermatophyta</taxon>
        <taxon>Magnoliopsida</taxon>
        <taxon>eudicotyledons</taxon>
        <taxon>Gunneridae</taxon>
        <taxon>Pentapetalae</taxon>
        <taxon>asterids</taxon>
        <taxon>campanulids</taxon>
        <taxon>Asterales</taxon>
        <taxon>Asteraceae</taxon>
        <taxon>Carduoideae</taxon>
        <taxon>Cardueae</taxon>
        <taxon>Arctiinae</taxon>
        <taxon>Arctium</taxon>
    </lineage>
</organism>
<protein>
    <submittedName>
        <fullName evidence="1">Uncharacterized protein</fullName>
    </submittedName>
</protein>
<evidence type="ECO:0000313" key="2">
    <source>
        <dbReference type="Proteomes" id="UP001055879"/>
    </source>
</evidence>